<name>A0ACB9PHI4_BAUVA</name>
<gene>
    <name evidence="1" type="ORF">L6164_008763</name>
</gene>
<keyword evidence="2" id="KW-1185">Reference proteome</keyword>
<organism evidence="1 2">
    <name type="scientific">Bauhinia variegata</name>
    <name type="common">Purple orchid tree</name>
    <name type="synonym">Phanera variegata</name>
    <dbReference type="NCBI Taxonomy" id="167791"/>
    <lineage>
        <taxon>Eukaryota</taxon>
        <taxon>Viridiplantae</taxon>
        <taxon>Streptophyta</taxon>
        <taxon>Embryophyta</taxon>
        <taxon>Tracheophyta</taxon>
        <taxon>Spermatophyta</taxon>
        <taxon>Magnoliopsida</taxon>
        <taxon>eudicotyledons</taxon>
        <taxon>Gunneridae</taxon>
        <taxon>Pentapetalae</taxon>
        <taxon>rosids</taxon>
        <taxon>fabids</taxon>
        <taxon>Fabales</taxon>
        <taxon>Fabaceae</taxon>
        <taxon>Cercidoideae</taxon>
        <taxon>Cercideae</taxon>
        <taxon>Bauhiniinae</taxon>
        <taxon>Bauhinia</taxon>
    </lineage>
</organism>
<reference evidence="1 2" key="1">
    <citation type="journal article" date="2022" name="DNA Res.">
        <title>Chromosomal-level genome assembly of the orchid tree Bauhinia variegata (Leguminosae; Cercidoideae) supports the allotetraploid origin hypothesis of Bauhinia.</title>
        <authorList>
            <person name="Zhong Y."/>
            <person name="Chen Y."/>
            <person name="Zheng D."/>
            <person name="Pang J."/>
            <person name="Liu Y."/>
            <person name="Luo S."/>
            <person name="Meng S."/>
            <person name="Qian L."/>
            <person name="Wei D."/>
            <person name="Dai S."/>
            <person name="Zhou R."/>
        </authorList>
    </citation>
    <scope>NUCLEOTIDE SEQUENCE [LARGE SCALE GENOMIC DNA]</scope>
    <source>
        <strain evidence="1">BV-YZ2020</strain>
    </source>
</reference>
<proteinExistence type="predicted"/>
<comment type="caution">
    <text evidence="1">The sequence shown here is derived from an EMBL/GenBank/DDBJ whole genome shotgun (WGS) entry which is preliminary data.</text>
</comment>
<dbReference type="EMBL" id="CM039429">
    <property type="protein sequence ID" value="KAI4347998.1"/>
    <property type="molecule type" value="Genomic_DNA"/>
</dbReference>
<protein>
    <submittedName>
        <fullName evidence="1">Uncharacterized protein</fullName>
    </submittedName>
</protein>
<dbReference type="Proteomes" id="UP000828941">
    <property type="component" value="Chromosome 4"/>
</dbReference>
<evidence type="ECO:0000313" key="1">
    <source>
        <dbReference type="EMBL" id="KAI4347998.1"/>
    </source>
</evidence>
<sequence length="100" mass="10881">MTTANMDSDEKKYAPYFKAVYKGYWPAVNEFLKFHPEGVRARTSLGRGGTALHVAASLGHLHIVEELVKLTSEDVKLTDDTGYTALAVAASTGITEISYS</sequence>
<evidence type="ECO:0000313" key="2">
    <source>
        <dbReference type="Proteomes" id="UP000828941"/>
    </source>
</evidence>
<accession>A0ACB9PHI4</accession>